<dbReference type="SUPFAM" id="SSF88946">
    <property type="entry name" value="Sigma2 domain of RNA polymerase sigma factors"/>
    <property type="match status" value="1"/>
</dbReference>
<organism evidence="8 9">
    <name type="scientific">Gulosibacter faecalis</name>
    <dbReference type="NCBI Taxonomy" id="272240"/>
    <lineage>
        <taxon>Bacteria</taxon>
        <taxon>Bacillati</taxon>
        <taxon>Actinomycetota</taxon>
        <taxon>Actinomycetes</taxon>
        <taxon>Micrococcales</taxon>
        <taxon>Microbacteriaceae</taxon>
        <taxon>Gulosibacter</taxon>
    </lineage>
</organism>
<dbReference type="InterPro" id="IPR014293">
    <property type="entry name" value="RNA_pol_sigma70_actinobac"/>
</dbReference>
<dbReference type="RefSeq" id="WP_019617776.1">
    <property type="nucleotide sequence ID" value="NZ_JBHUNE010000006.1"/>
</dbReference>
<keyword evidence="3" id="KW-0731">Sigma factor</keyword>
<sequence length="222" mass="24875">MIAVLTGPPAVDSVTMNSSDDAPQTGSVQTESDRPLAELFAEQAIPLLDQLYGHAMRMTRNPADAQDLVQETFTKAFQSFASFRQGTNLRAWLYRIQTNLYINTYRKQQRTPYQNSLEELEDWQLGGAESYTGTTSSRSAEAEAIDNLPSTVVKDALAEIPEEFRQAVLLADVQGFAYKEIAEIMDTPTGTVMSRLHRGRKLLRERLRDYAGEYGIGKERDA</sequence>
<dbReference type="NCBIfam" id="TIGR02937">
    <property type="entry name" value="sigma70-ECF"/>
    <property type="match status" value="1"/>
</dbReference>
<feature type="domain" description="RNA polymerase sigma factor 70 region 4 type 2" evidence="7">
    <location>
        <begin position="153"/>
        <end position="203"/>
    </location>
</feature>
<feature type="domain" description="RNA polymerase sigma-70 region 2" evidence="6">
    <location>
        <begin position="48"/>
        <end position="111"/>
    </location>
</feature>
<dbReference type="InterPro" id="IPR013249">
    <property type="entry name" value="RNA_pol_sigma70_r4_t2"/>
</dbReference>
<keyword evidence="9" id="KW-1185">Reference proteome</keyword>
<dbReference type="InterPro" id="IPR007627">
    <property type="entry name" value="RNA_pol_sigma70_r2"/>
</dbReference>
<evidence type="ECO:0000256" key="1">
    <source>
        <dbReference type="ARBA" id="ARBA00010641"/>
    </source>
</evidence>
<evidence type="ECO:0000259" key="7">
    <source>
        <dbReference type="Pfam" id="PF08281"/>
    </source>
</evidence>
<name>A0ABW5V1C0_9MICO</name>
<dbReference type="InterPro" id="IPR039425">
    <property type="entry name" value="RNA_pol_sigma-70-like"/>
</dbReference>
<evidence type="ECO:0000256" key="3">
    <source>
        <dbReference type="ARBA" id="ARBA00023082"/>
    </source>
</evidence>
<dbReference type="PANTHER" id="PTHR43133:SF59">
    <property type="entry name" value="ECF RNA POLYMERASE SIGMA FACTOR SIGR"/>
    <property type="match status" value="1"/>
</dbReference>
<dbReference type="CDD" id="cd06171">
    <property type="entry name" value="Sigma70_r4"/>
    <property type="match status" value="1"/>
</dbReference>
<dbReference type="InterPro" id="IPR036388">
    <property type="entry name" value="WH-like_DNA-bd_sf"/>
</dbReference>
<evidence type="ECO:0000256" key="4">
    <source>
        <dbReference type="ARBA" id="ARBA00023163"/>
    </source>
</evidence>
<feature type="compositionally biased region" description="Polar residues" evidence="5">
    <location>
        <begin position="14"/>
        <end position="30"/>
    </location>
</feature>
<evidence type="ECO:0000256" key="5">
    <source>
        <dbReference type="SAM" id="MobiDB-lite"/>
    </source>
</evidence>
<dbReference type="EMBL" id="JBHUNE010000006">
    <property type="protein sequence ID" value="MFD2758482.1"/>
    <property type="molecule type" value="Genomic_DNA"/>
</dbReference>
<accession>A0ABW5V1C0</accession>
<dbReference type="InterPro" id="IPR013324">
    <property type="entry name" value="RNA_pol_sigma_r3/r4-like"/>
</dbReference>
<comment type="caution">
    <text evidence="8">The sequence shown here is derived from an EMBL/GenBank/DDBJ whole genome shotgun (WGS) entry which is preliminary data.</text>
</comment>
<dbReference type="Proteomes" id="UP001597492">
    <property type="component" value="Unassembled WGS sequence"/>
</dbReference>
<dbReference type="Gene3D" id="1.10.10.10">
    <property type="entry name" value="Winged helix-like DNA-binding domain superfamily/Winged helix DNA-binding domain"/>
    <property type="match status" value="1"/>
</dbReference>
<keyword evidence="4" id="KW-0804">Transcription</keyword>
<dbReference type="SUPFAM" id="SSF88659">
    <property type="entry name" value="Sigma3 and sigma4 domains of RNA polymerase sigma factors"/>
    <property type="match status" value="1"/>
</dbReference>
<dbReference type="Gene3D" id="1.10.1740.10">
    <property type="match status" value="1"/>
</dbReference>
<evidence type="ECO:0000313" key="9">
    <source>
        <dbReference type="Proteomes" id="UP001597492"/>
    </source>
</evidence>
<protein>
    <submittedName>
        <fullName evidence="8">Sigma-70 family RNA polymerase sigma factor</fullName>
    </submittedName>
</protein>
<dbReference type="InterPro" id="IPR014284">
    <property type="entry name" value="RNA_pol_sigma-70_dom"/>
</dbReference>
<evidence type="ECO:0000256" key="2">
    <source>
        <dbReference type="ARBA" id="ARBA00023015"/>
    </source>
</evidence>
<evidence type="ECO:0000313" key="8">
    <source>
        <dbReference type="EMBL" id="MFD2758482.1"/>
    </source>
</evidence>
<dbReference type="Pfam" id="PF04542">
    <property type="entry name" value="Sigma70_r2"/>
    <property type="match status" value="1"/>
</dbReference>
<evidence type="ECO:0000259" key="6">
    <source>
        <dbReference type="Pfam" id="PF04542"/>
    </source>
</evidence>
<reference evidence="9" key="1">
    <citation type="journal article" date="2019" name="Int. J. Syst. Evol. Microbiol.">
        <title>The Global Catalogue of Microorganisms (GCM) 10K type strain sequencing project: providing services to taxonomists for standard genome sequencing and annotation.</title>
        <authorList>
            <consortium name="The Broad Institute Genomics Platform"/>
            <consortium name="The Broad Institute Genome Sequencing Center for Infectious Disease"/>
            <person name="Wu L."/>
            <person name="Ma J."/>
        </authorList>
    </citation>
    <scope>NUCLEOTIDE SEQUENCE [LARGE SCALE GENOMIC DNA]</scope>
    <source>
        <strain evidence="9">TISTR 1514</strain>
    </source>
</reference>
<dbReference type="InterPro" id="IPR013325">
    <property type="entry name" value="RNA_pol_sigma_r2"/>
</dbReference>
<feature type="region of interest" description="Disordered" evidence="5">
    <location>
        <begin position="1"/>
        <end position="33"/>
    </location>
</feature>
<dbReference type="Pfam" id="PF08281">
    <property type="entry name" value="Sigma70_r4_2"/>
    <property type="match status" value="1"/>
</dbReference>
<dbReference type="NCBIfam" id="TIGR02947">
    <property type="entry name" value="SigH_actino"/>
    <property type="match status" value="1"/>
</dbReference>
<comment type="similarity">
    <text evidence="1">Belongs to the sigma-70 factor family. ECF subfamily.</text>
</comment>
<dbReference type="PANTHER" id="PTHR43133">
    <property type="entry name" value="RNA POLYMERASE ECF-TYPE SIGMA FACTO"/>
    <property type="match status" value="1"/>
</dbReference>
<keyword evidence="2" id="KW-0805">Transcription regulation</keyword>
<proteinExistence type="inferred from homology"/>
<gene>
    <name evidence="8" type="ORF">ACFSW7_08835</name>
</gene>